<evidence type="ECO:0000256" key="1">
    <source>
        <dbReference type="SAM" id="MobiDB-lite"/>
    </source>
</evidence>
<accession>A0ABQ7SJR7</accession>
<dbReference type="InterPro" id="IPR001148">
    <property type="entry name" value="CA_dom"/>
</dbReference>
<protein>
    <recommendedName>
        <fullName evidence="2">Alpha-carbonic anhydrase domain-containing protein</fullName>
    </recommendedName>
</protein>
<evidence type="ECO:0000259" key="2">
    <source>
        <dbReference type="PROSITE" id="PS51144"/>
    </source>
</evidence>
<dbReference type="EMBL" id="JAIPUX010005289">
    <property type="protein sequence ID" value="KAH0617598.1"/>
    <property type="molecule type" value="Genomic_DNA"/>
</dbReference>
<dbReference type="PROSITE" id="PS51144">
    <property type="entry name" value="ALPHA_CA_2"/>
    <property type="match status" value="1"/>
</dbReference>
<name>A0ABQ7SJR7_PHRPL</name>
<gene>
    <name evidence="3" type="ORF">JD844_016018</name>
</gene>
<sequence>MSHPPWSYSKEKGPDHWHESYPFARGNNQSPISIITKNVHKDPILLPWFTGYDPGASKTIKNTGKTCRIAFDDTFDRSGVYSYGENVNYYDHEELIARY</sequence>
<dbReference type="Gene3D" id="3.10.200.10">
    <property type="entry name" value="Alpha carbonic anhydrase"/>
    <property type="match status" value="1"/>
</dbReference>
<dbReference type="Pfam" id="PF00194">
    <property type="entry name" value="Carb_anhydrase"/>
    <property type="match status" value="1"/>
</dbReference>
<feature type="compositionally biased region" description="Basic and acidic residues" evidence="1">
    <location>
        <begin position="9"/>
        <end position="19"/>
    </location>
</feature>
<evidence type="ECO:0000313" key="3">
    <source>
        <dbReference type="EMBL" id="KAH0617598.1"/>
    </source>
</evidence>
<proteinExistence type="predicted"/>
<feature type="domain" description="Alpha-carbonic anhydrase" evidence="2">
    <location>
        <begin position="4"/>
        <end position="99"/>
    </location>
</feature>
<reference evidence="3 4" key="1">
    <citation type="journal article" date="2022" name="Gigascience">
        <title>A chromosome-level genome assembly and annotation of the desert horned lizard, Phrynosoma platyrhinos, provides insight into chromosomal rearrangements among reptiles.</title>
        <authorList>
            <person name="Koochekian N."/>
            <person name="Ascanio A."/>
            <person name="Farleigh K."/>
            <person name="Card D.C."/>
            <person name="Schield D.R."/>
            <person name="Castoe T.A."/>
            <person name="Jezkova T."/>
        </authorList>
    </citation>
    <scope>NUCLEOTIDE SEQUENCE [LARGE SCALE GENOMIC DNA]</scope>
    <source>
        <strain evidence="3">NK-2021</strain>
    </source>
</reference>
<keyword evidence="4" id="KW-1185">Reference proteome</keyword>
<evidence type="ECO:0000313" key="4">
    <source>
        <dbReference type="Proteomes" id="UP000826234"/>
    </source>
</evidence>
<feature type="region of interest" description="Disordered" evidence="1">
    <location>
        <begin position="1"/>
        <end position="22"/>
    </location>
</feature>
<dbReference type="SUPFAM" id="SSF51069">
    <property type="entry name" value="Carbonic anhydrase"/>
    <property type="match status" value="1"/>
</dbReference>
<dbReference type="InterPro" id="IPR036398">
    <property type="entry name" value="CA_dom_sf"/>
</dbReference>
<organism evidence="3 4">
    <name type="scientific">Phrynosoma platyrhinos</name>
    <name type="common">Desert horned lizard</name>
    <dbReference type="NCBI Taxonomy" id="52577"/>
    <lineage>
        <taxon>Eukaryota</taxon>
        <taxon>Metazoa</taxon>
        <taxon>Chordata</taxon>
        <taxon>Craniata</taxon>
        <taxon>Vertebrata</taxon>
        <taxon>Euteleostomi</taxon>
        <taxon>Lepidosauria</taxon>
        <taxon>Squamata</taxon>
        <taxon>Bifurcata</taxon>
        <taxon>Unidentata</taxon>
        <taxon>Episquamata</taxon>
        <taxon>Toxicofera</taxon>
        <taxon>Iguania</taxon>
        <taxon>Phrynosomatidae</taxon>
        <taxon>Phrynosomatinae</taxon>
        <taxon>Phrynosoma</taxon>
    </lineage>
</organism>
<comment type="caution">
    <text evidence="3">The sequence shown here is derived from an EMBL/GenBank/DDBJ whole genome shotgun (WGS) entry which is preliminary data.</text>
</comment>
<dbReference type="Proteomes" id="UP000826234">
    <property type="component" value="Unassembled WGS sequence"/>
</dbReference>